<proteinExistence type="predicted"/>
<dbReference type="Gene3D" id="3.30.420.10">
    <property type="entry name" value="Ribonuclease H-like superfamily/Ribonuclease H"/>
    <property type="match status" value="1"/>
</dbReference>
<dbReference type="Pfam" id="PF26634">
    <property type="entry name" value="DUF8207"/>
    <property type="match status" value="1"/>
</dbReference>
<keyword evidence="4" id="KW-1185">Reference proteome</keyword>
<evidence type="ECO:0000313" key="3">
    <source>
        <dbReference type="EMBL" id="KAE9538570.1"/>
    </source>
</evidence>
<dbReference type="Proteomes" id="UP000475862">
    <property type="component" value="Unassembled WGS sequence"/>
</dbReference>
<protein>
    <recommendedName>
        <fullName evidence="2">Integrase catalytic domain-containing protein</fullName>
    </recommendedName>
</protein>
<dbReference type="OrthoDB" id="6409967at2759"/>
<dbReference type="InterPro" id="IPR036397">
    <property type="entry name" value="RNaseH_sf"/>
</dbReference>
<feature type="domain" description="Integrase catalytic" evidence="2">
    <location>
        <begin position="232"/>
        <end position="391"/>
    </location>
</feature>
<dbReference type="EMBL" id="VYZN01000016">
    <property type="protein sequence ID" value="KAE9538570.1"/>
    <property type="molecule type" value="Genomic_DNA"/>
</dbReference>
<organism evidence="3 4">
    <name type="scientific">Aphis glycines</name>
    <name type="common">Soybean aphid</name>
    <dbReference type="NCBI Taxonomy" id="307491"/>
    <lineage>
        <taxon>Eukaryota</taxon>
        <taxon>Metazoa</taxon>
        <taxon>Ecdysozoa</taxon>
        <taxon>Arthropoda</taxon>
        <taxon>Hexapoda</taxon>
        <taxon>Insecta</taxon>
        <taxon>Pterygota</taxon>
        <taxon>Neoptera</taxon>
        <taxon>Paraneoptera</taxon>
        <taxon>Hemiptera</taxon>
        <taxon>Sternorrhyncha</taxon>
        <taxon>Aphidomorpha</taxon>
        <taxon>Aphidoidea</taxon>
        <taxon>Aphididae</taxon>
        <taxon>Aphidini</taxon>
        <taxon>Aphis</taxon>
        <taxon>Aphis</taxon>
    </lineage>
</organism>
<comment type="caution">
    <text evidence="3">The sequence shown here is derived from an EMBL/GenBank/DDBJ whole genome shotgun (WGS) entry which is preliminary data.</text>
</comment>
<dbReference type="SUPFAM" id="SSF53098">
    <property type="entry name" value="Ribonuclease H-like"/>
    <property type="match status" value="1"/>
</dbReference>
<feature type="compositionally biased region" description="Polar residues" evidence="1">
    <location>
        <begin position="91"/>
        <end position="102"/>
    </location>
</feature>
<reference evidence="3 4" key="1">
    <citation type="submission" date="2019-08" db="EMBL/GenBank/DDBJ databases">
        <title>The genome of the soybean aphid Biotype 1, its phylome, world population structure and adaptation to the North American continent.</title>
        <authorList>
            <person name="Giordano R."/>
            <person name="Donthu R.K."/>
            <person name="Hernandez A.G."/>
            <person name="Wright C.L."/>
            <person name="Zimin A.V."/>
        </authorList>
    </citation>
    <scope>NUCLEOTIDE SEQUENCE [LARGE SCALE GENOMIC DNA]</scope>
    <source>
        <tissue evidence="3">Whole aphids</tissue>
    </source>
</reference>
<dbReference type="PANTHER" id="PTHR46585:SF1">
    <property type="entry name" value="CHROMO DOMAIN-CONTAINING PROTEIN"/>
    <property type="match status" value="1"/>
</dbReference>
<dbReference type="GO" id="GO:0015074">
    <property type="term" value="P:DNA integration"/>
    <property type="evidence" value="ECO:0007669"/>
    <property type="project" value="InterPro"/>
</dbReference>
<sequence>MDKENNSTASSPTILTDIIQARANIKQKYNALKTGRFETDALINDTFGSIIEPLNEIRSNNKRKPFQATSSPPASLPSRATSPLPDADSIVNRSPPQQTSPTAYVDLNARFGPWTKPVLDRIYGPRKLSNDAFELGGKEIQFFDNVIRIEGDTRTYPVTAGLIDLLFLKSPESGKYTQADLNAYKLILIQTSAHRTLNGDRIRKSKGPKFGIISNLFSRKNNILTGAGINIRLQKHNITYWNDPNELVDRLRLLYSSLAAGNTAVHCFTKRLFYAALKTKRGEEVAAAAGKIFAQSRPNLLHVNKGREFYNKNFEALVKKHNIKMYSTFSLLKASIIERVNRTIKARMFKEFTSRGSHVWITILPALVDGYNNSVHRTIGMTPMEADAHPSRVKLKYDVEKTGKIKFSVGDKVRISVYKGVFTKGYLPNWSTEIFTIIKVNKSTPATFILEDYTGSPIAGGFYAEEIRRTMYPDDYLVEKVIRTKGHRVFVRWLGFSDEHNKSIDSINKNIEDLKTDLTHAYTRIVILEDRIDGYQYSLKTTAIDLDGWASQHWIFKHIRTRENTPKVNAVNMWLYRNYHQLSPVCGDVQYSEIGKILTSLHFDCIYVKGEEKRQIIQDFIPNVKIIEMGTDLDCPHLDQLHTGPGKNIQPCCLYHMNLDSTQCTYNRVFALLKWFKNNIMPFLQSLKAQTICRNISVGDLCKDVPYPIRAMNNINTKFELRCRAR</sequence>
<evidence type="ECO:0000313" key="4">
    <source>
        <dbReference type="Proteomes" id="UP000475862"/>
    </source>
</evidence>
<evidence type="ECO:0000256" key="1">
    <source>
        <dbReference type="SAM" id="MobiDB-lite"/>
    </source>
</evidence>
<accession>A0A6G0TUQ8</accession>
<dbReference type="InterPro" id="IPR001584">
    <property type="entry name" value="Integrase_cat-core"/>
</dbReference>
<dbReference type="AlphaFoldDB" id="A0A6G0TUQ8"/>
<dbReference type="InterPro" id="IPR058520">
    <property type="entry name" value="DUF8207"/>
</dbReference>
<gene>
    <name evidence="3" type="ORF">AGLY_005669</name>
</gene>
<dbReference type="GO" id="GO:0003676">
    <property type="term" value="F:nucleic acid binding"/>
    <property type="evidence" value="ECO:0007669"/>
    <property type="project" value="InterPro"/>
</dbReference>
<name>A0A6G0TUQ8_APHGL</name>
<evidence type="ECO:0000259" key="2">
    <source>
        <dbReference type="PROSITE" id="PS50994"/>
    </source>
</evidence>
<feature type="region of interest" description="Disordered" evidence="1">
    <location>
        <begin position="61"/>
        <end position="102"/>
    </location>
</feature>
<dbReference type="PANTHER" id="PTHR46585">
    <property type="entry name" value="INTEGRASE CORE DOMAIN CONTAINING PROTEIN"/>
    <property type="match status" value="1"/>
</dbReference>
<dbReference type="PROSITE" id="PS50994">
    <property type="entry name" value="INTEGRASE"/>
    <property type="match status" value="1"/>
</dbReference>
<feature type="compositionally biased region" description="Polar residues" evidence="1">
    <location>
        <begin position="67"/>
        <end position="81"/>
    </location>
</feature>
<dbReference type="InterPro" id="IPR012337">
    <property type="entry name" value="RNaseH-like_sf"/>
</dbReference>